<feature type="region of interest" description="Disordered" evidence="9">
    <location>
        <begin position="1"/>
        <end position="30"/>
    </location>
</feature>
<proteinExistence type="predicted"/>
<dbReference type="Pfam" id="PF16366">
    <property type="entry name" value="CEBP_ZZ"/>
    <property type="match status" value="1"/>
</dbReference>
<name>A0A1I8AKL4_9BILA</name>
<evidence type="ECO:0000256" key="3">
    <source>
        <dbReference type="ARBA" id="ARBA00022871"/>
    </source>
</evidence>
<evidence type="ECO:0000313" key="11">
    <source>
        <dbReference type="Proteomes" id="UP000095287"/>
    </source>
</evidence>
<evidence type="ECO:0000259" key="10">
    <source>
        <dbReference type="PROSITE" id="PS50102"/>
    </source>
</evidence>
<organism evidence="11 12">
    <name type="scientific">Steinernema glaseri</name>
    <dbReference type="NCBI Taxonomy" id="37863"/>
    <lineage>
        <taxon>Eukaryota</taxon>
        <taxon>Metazoa</taxon>
        <taxon>Ecdysozoa</taxon>
        <taxon>Nematoda</taxon>
        <taxon>Chromadorea</taxon>
        <taxon>Rhabditida</taxon>
        <taxon>Tylenchina</taxon>
        <taxon>Panagrolaimomorpha</taxon>
        <taxon>Strongyloidoidea</taxon>
        <taxon>Steinernematidae</taxon>
        <taxon>Steinernema</taxon>
    </lineage>
</organism>
<evidence type="ECO:0000256" key="7">
    <source>
        <dbReference type="ARBA" id="ARBA00070028"/>
    </source>
</evidence>
<keyword evidence="3" id="KW-0744">Spermatogenesis</keyword>
<dbReference type="PROSITE" id="PS50102">
    <property type="entry name" value="RRM"/>
    <property type="match status" value="2"/>
</dbReference>
<dbReference type="GO" id="GO:0005634">
    <property type="term" value="C:nucleus"/>
    <property type="evidence" value="ECO:0007669"/>
    <property type="project" value="TreeGrafter"/>
</dbReference>
<dbReference type="GO" id="GO:0007283">
    <property type="term" value="P:spermatogenesis"/>
    <property type="evidence" value="ECO:0007669"/>
    <property type="project" value="UniProtKB-KW"/>
</dbReference>
<dbReference type="PANTHER" id="PTHR12566">
    <property type="entry name" value="CYTOPLASMIC POLYADENYLATION ELEMENT BINDING PROTEIN CPEB"/>
    <property type="match status" value="1"/>
</dbReference>
<dbReference type="GO" id="GO:0043022">
    <property type="term" value="F:ribosome binding"/>
    <property type="evidence" value="ECO:0007669"/>
    <property type="project" value="TreeGrafter"/>
</dbReference>
<dbReference type="InterPro" id="IPR032296">
    <property type="entry name" value="CEBP_ZZ"/>
</dbReference>
<feature type="domain" description="RRM" evidence="10">
    <location>
        <begin position="124"/>
        <end position="213"/>
    </location>
</feature>
<protein>
    <recommendedName>
        <fullName evidence="7">Cytoplasmic polyadenylation element-binding protein 1</fullName>
    </recommendedName>
</protein>
<evidence type="ECO:0000256" key="5">
    <source>
        <dbReference type="ARBA" id="ARBA00058170"/>
    </source>
</evidence>
<dbReference type="GO" id="GO:0045202">
    <property type="term" value="C:synapse"/>
    <property type="evidence" value="ECO:0007669"/>
    <property type="project" value="TreeGrafter"/>
</dbReference>
<dbReference type="GO" id="GO:0030154">
    <property type="term" value="P:cell differentiation"/>
    <property type="evidence" value="ECO:0007669"/>
    <property type="project" value="UniProtKB-KW"/>
</dbReference>
<dbReference type="Gene3D" id="4.10.640.40">
    <property type="entry name" value="Cytoplasmic polyadenylation element-binding protein, ZZ domain"/>
    <property type="match status" value="1"/>
</dbReference>
<dbReference type="GO" id="GO:0000900">
    <property type="term" value="F:mRNA regulatory element binding translation repressor activity"/>
    <property type="evidence" value="ECO:0007669"/>
    <property type="project" value="TreeGrafter"/>
</dbReference>
<reference evidence="12" key="1">
    <citation type="submission" date="2016-11" db="UniProtKB">
        <authorList>
            <consortium name="WormBaseParasite"/>
        </authorList>
    </citation>
    <scope>IDENTIFICATION</scope>
</reference>
<comment type="function">
    <text evidence="5">Cytoplasmic polyadenylation element binding protein that binds to and regulates the translation of specific mRNAs. Essential for progression through meiosis. Involved in spermatogenesis.</text>
</comment>
<dbReference type="GO" id="GO:0008135">
    <property type="term" value="F:translation factor activity, RNA binding"/>
    <property type="evidence" value="ECO:0007669"/>
    <property type="project" value="TreeGrafter"/>
</dbReference>
<dbReference type="Gene3D" id="3.30.70.330">
    <property type="match status" value="2"/>
</dbReference>
<dbReference type="InterPro" id="IPR000504">
    <property type="entry name" value="RRM_dom"/>
</dbReference>
<dbReference type="GO" id="GO:0003730">
    <property type="term" value="F:mRNA 3'-UTR binding"/>
    <property type="evidence" value="ECO:0007669"/>
    <property type="project" value="InterPro"/>
</dbReference>
<evidence type="ECO:0000256" key="9">
    <source>
        <dbReference type="SAM" id="MobiDB-lite"/>
    </source>
</evidence>
<evidence type="ECO:0000256" key="8">
    <source>
        <dbReference type="PROSITE-ProRule" id="PRU00176"/>
    </source>
</evidence>
<keyword evidence="4 8" id="KW-0694">RNA-binding</keyword>
<accession>A0A1I8AKL4</accession>
<dbReference type="InterPro" id="IPR034819">
    <property type="entry name" value="CPEB"/>
</dbReference>
<dbReference type="GO" id="GO:0005737">
    <property type="term" value="C:cytoplasm"/>
    <property type="evidence" value="ECO:0007669"/>
    <property type="project" value="TreeGrafter"/>
</dbReference>
<dbReference type="FunFam" id="4.10.640.40:FF:000001">
    <property type="entry name" value="Cytoplasmic polyadenylation element-binding 2 isoform X2"/>
    <property type="match status" value="1"/>
</dbReference>
<dbReference type="Proteomes" id="UP000095287">
    <property type="component" value="Unplaced"/>
</dbReference>
<keyword evidence="1" id="KW-0677">Repeat</keyword>
<evidence type="ECO:0000256" key="4">
    <source>
        <dbReference type="ARBA" id="ARBA00022884"/>
    </source>
</evidence>
<dbReference type="GO" id="GO:2000766">
    <property type="term" value="P:negative regulation of cytoplasmic translation"/>
    <property type="evidence" value="ECO:0007669"/>
    <property type="project" value="TreeGrafter"/>
</dbReference>
<feature type="domain" description="RRM" evidence="10">
    <location>
        <begin position="242"/>
        <end position="322"/>
    </location>
</feature>
<sequence length="410" mass="46287">MILQAHRTSSRFHRAPGTPPDVMPSTTSMPPLSPENVMMMQADPPLSSSLLEPVPLATLDQQQHIAQLQYMLHMMSAGSQLSPPSHQAHGSVVRKDHFSFTLNTRSSNSSYQITQLKKSVKYSRKVFVGGLPVDVPMDEIGPMFSQFGRVFIDWPQRPHHSRRSSGGFSQQRNSPGYVFLVFEDESSVERLLTACYRSGNGDGHYLLVSSATIKDKPVQVRPWYIRDGMYAPNKGHPLDDRTTVFIGGVPRPTKAKDLANVFESYFGDGSVLFCSIDMDPELDYPKGAARVTFRNQILMMMALKRHFVDLPYMGTTKRVEIKPYLIDEQHCDQCDGIMSGGRSAPYFCQDSLCYQYYCEHCWDIVHYSETSSKNRRNHVVLVRRGDGTQLCMDPPHHLTIGNYALKKAVN</sequence>
<keyword evidence="11" id="KW-1185">Reference proteome</keyword>
<evidence type="ECO:0000256" key="6">
    <source>
        <dbReference type="ARBA" id="ARBA00065903"/>
    </source>
</evidence>
<dbReference type="InterPro" id="IPR012677">
    <property type="entry name" value="Nucleotide-bd_a/b_plait_sf"/>
</dbReference>
<dbReference type="Pfam" id="PF16367">
    <property type="entry name" value="RRM_7"/>
    <property type="match status" value="1"/>
</dbReference>
<dbReference type="WBParaSite" id="L893_g6426.t1">
    <property type="protein sequence ID" value="L893_g6426.t1"/>
    <property type="gene ID" value="L893_g6426"/>
</dbReference>
<dbReference type="GO" id="GO:0043005">
    <property type="term" value="C:neuron projection"/>
    <property type="evidence" value="ECO:0007669"/>
    <property type="project" value="TreeGrafter"/>
</dbReference>
<dbReference type="SUPFAM" id="SSF54928">
    <property type="entry name" value="RNA-binding domain, RBD"/>
    <property type="match status" value="1"/>
</dbReference>
<evidence type="ECO:0000256" key="1">
    <source>
        <dbReference type="ARBA" id="ARBA00022737"/>
    </source>
</evidence>
<evidence type="ECO:0000313" key="12">
    <source>
        <dbReference type="WBParaSite" id="L893_g6426.t1"/>
    </source>
</evidence>
<comment type="subunit">
    <text evidence="6">Interacts with fbf-1.</text>
</comment>
<keyword evidence="2" id="KW-0221">Differentiation</keyword>
<dbReference type="SMART" id="SM00360">
    <property type="entry name" value="RRM"/>
    <property type="match status" value="2"/>
</dbReference>
<dbReference type="InterPro" id="IPR035979">
    <property type="entry name" value="RBD_domain_sf"/>
</dbReference>
<dbReference type="AlphaFoldDB" id="A0A1I8AKL4"/>
<dbReference type="InterPro" id="IPR038446">
    <property type="entry name" value="CEBP_ZZ_sf"/>
</dbReference>
<dbReference type="CDD" id="cd19757">
    <property type="entry name" value="Bbox1"/>
    <property type="match status" value="1"/>
</dbReference>
<evidence type="ECO:0000256" key="2">
    <source>
        <dbReference type="ARBA" id="ARBA00022782"/>
    </source>
</evidence>
<dbReference type="PANTHER" id="PTHR12566:SF12">
    <property type="entry name" value="TRANSLATIONAL REGULATOR ORB2"/>
    <property type="match status" value="1"/>
</dbReference>